<reference evidence="3" key="1">
    <citation type="submission" date="2016-10" db="EMBL/GenBank/DDBJ databases">
        <authorList>
            <person name="Varghese N."/>
            <person name="Submissions S."/>
        </authorList>
    </citation>
    <scope>NUCLEOTIDE SEQUENCE [LARGE SCALE GENOMIC DNA]</scope>
    <source>
        <strain evidence="3">BL36</strain>
    </source>
</reference>
<dbReference type="STRING" id="582667.SAMN05192568_104226"/>
<proteinExistence type="predicted"/>
<accession>A0A1I4SH54</accession>
<protein>
    <submittedName>
        <fullName evidence="2">Uncharacterized protein</fullName>
    </submittedName>
</protein>
<name>A0A1I4SH54_9HYPH</name>
<keyword evidence="3" id="KW-1185">Reference proteome</keyword>
<gene>
    <name evidence="2" type="ORF">SAMN05192568_104226</name>
</gene>
<dbReference type="AlphaFoldDB" id="A0A1I4SH54"/>
<organism evidence="2 3">
    <name type="scientific">Methylobacterium pseudosasicola</name>
    <dbReference type="NCBI Taxonomy" id="582667"/>
    <lineage>
        <taxon>Bacteria</taxon>
        <taxon>Pseudomonadati</taxon>
        <taxon>Pseudomonadota</taxon>
        <taxon>Alphaproteobacteria</taxon>
        <taxon>Hyphomicrobiales</taxon>
        <taxon>Methylobacteriaceae</taxon>
        <taxon>Methylobacterium</taxon>
    </lineage>
</organism>
<dbReference type="EMBL" id="FOTK01000042">
    <property type="protein sequence ID" value="SFM63815.1"/>
    <property type="molecule type" value="Genomic_DNA"/>
</dbReference>
<feature type="region of interest" description="Disordered" evidence="1">
    <location>
        <begin position="1"/>
        <end position="34"/>
    </location>
</feature>
<evidence type="ECO:0000256" key="1">
    <source>
        <dbReference type="SAM" id="MobiDB-lite"/>
    </source>
</evidence>
<dbReference type="Proteomes" id="UP000199048">
    <property type="component" value="Unassembled WGS sequence"/>
</dbReference>
<sequence length="66" mass="7048">MRQTAMPTINKFSMRKTTPSDTLPGPAQQGRLSKGSGLTLVRGNLKVGLPVAALVWDGAPLFQRPS</sequence>
<feature type="compositionally biased region" description="Polar residues" evidence="1">
    <location>
        <begin position="1"/>
        <end position="21"/>
    </location>
</feature>
<evidence type="ECO:0000313" key="2">
    <source>
        <dbReference type="EMBL" id="SFM63815.1"/>
    </source>
</evidence>
<evidence type="ECO:0000313" key="3">
    <source>
        <dbReference type="Proteomes" id="UP000199048"/>
    </source>
</evidence>